<feature type="compositionally biased region" description="Acidic residues" evidence="9">
    <location>
        <begin position="568"/>
        <end position="700"/>
    </location>
</feature>
<dbReference type="PRINTS" id="PR00681">
    <property type="entry name" value="RIBOSOMALS1"/>
</dbReference>
<dbReference type="Pfam" id="PF00575">
    <property type="entry name" value="S1"/>
    <property type="match status" value="6"/>
</dbReference>
<comment type="function">
    <text evidence="6">Binds mRNA; thus facilitating recognition of the initiation point. It is needed to translate mRNA with a short Shine-Dalgarno (SD) purine-rich sequence.</text>
</comment>
<dbReference type="NCBIfam" id="TIGR00717">
    <property type="entry name" value="rpsA"/>
    <property type="match status" value="1"/>
</dbReference>
<proteinExistence type="inferred from homology"/>
<dbReference type="InterPro" id="IPR000110">
    <property type="entry name" value="Ribosomal_bS1"/>
</dbReference>
<dbReference type="GO" id="GO:0003735">
    <property type="term" value="F:structural constituent of ribosome"/>
    <property type="evidence" value="ECO:0007669"/>
    <property type="project" value="InterPro"/>
</dbReference>
<feature type="domain" description="S1 motif" evidence="10">
    <location>
        <begin position="377"/>
        <end position="447"/>
    </location>
</feature>
<dbReference type="SMART" id="SM00316">
    <property type="entry name" value="S1"/>
    <property type="match status" value="6"/>
</dbReference>
<dbReference type="InterPro" id="IPR035104">
    <property type="entry name" value="Ribosomal_protein_S1-like"/>
</dbReference>
<dbReference type="SUPFAM" id="SSF50249">
    <property type="entry name" value="Nucleic acid-binding proteins"/>
    <property type="match status" value="6"/>
</dbReference>
<dbReference type="Gene3D" id="2.40.50.140">
    <property type="entry name" value="Nucleic acid-binding proteins"/>
    <property type="match status" value="6"/>
</dbReference>
<feature type="region of interest" description="Disordered" evidence="9">
    <location>
        <begin position="566"/>
        <end position="700"/>
    </location>
</feature>
<gene>
    <name evidence="11" type="primary">rpsA</name>
    <name evidence="11" type="ORF">IFJ97_07605</name>
</gene>
<dbReference type="PANTHER" id="PTHR10724:SF7">
    <property type="entry name" value="SMALL RIBOSOMAL SUBUNIT PROTEIN BS1C"/>
    <property type="match status" value="1"/>
</dbReference>
<dbReference type="FunFam" id="2.40.50.140:FF:000018">
    <property type="entry name" value="30S ribosomal protein S1"/>
    <property type="match status" value="1"/>
</dbReference>
<dbReference type="AlphaFoldDB" id="A0A8J7C5T4"/>
<feature type="domain" description="S1 motif" evidence="10">
    <location>
        <begin position="464"/>
        <end position="533"/>
    </location>
</feature>
<evidence type="ECO:0000256" key="9">
    <source>
        <dbReference type="SAM" id="MobiDB-lite"/>
    </source>
</evidence>
<feature type="domain" description="S1 motif" evidence="10">
    <location>
        <begin position="119"/>
        <end position="184"/>
    </location>
</feature>
<name>A0A8J7C5T4_9BACT</name>
<keyword evidence="3" id="KW-0694">RNA-binding</keyword>
<dbReference type="PROSITE" id="PS50126">
    <property type="entry name" value="S1"/>
    <property type="match status" value="6"/>
</dbReference>
<dbReference type="GO" id="GO:0022627">
    <property type="term" value="C:cytosolic small ribosomal subunit"/>
    <property type="evidence" value="ECO:0007669"/>
    <property type="project" value="TreeGrafter"/>
</dbReference>
<feature type="domain" description="S1 motif" evidence="10">
    <location>
        <begin position="205"/>
        <end position="273"/>
    </location>
</feature>
<evidence type="ECO:0000256" key="4">
    <source>
        <dbReference type="ARBA" id="ARBA00022980"/>
    </source>
</evidence>
<dbReference type="FunFam" id="2.40.50.140:FF:000051">
    <property type="entry name" value="RNA-binding transcriptional accessory protein"/>
    <property type="match status" value="1"/>
</dbReference>
<sequence length="700" mass="76578">MDADINGEQEQGNGMDELSMEQLMESSLQSLKEGEVVHGTVVAVDSDEVLVDIGYKCEGSVPVAEFTDPETNEVEVKVNDEVEVYVERLDESEGRVRLSRDRAAKLKTWRAIEDAYKAGTPVKGQVLDRVKGGLSVDIGVRAFLPGSLVDLLPNRRLEDYLEQEVEARIISFDRRRSNVVLSRKAILEEAQGEIKEKTMETLEEGGLVNGVVKNLTDYGVFVDLGGLDGLLHITDISWGRVGHPSEYFKVGDEVDVVVLRFDRERERVSLGYKQRFEDPWILVPEKYPVGKRVDGKVVSIVDYGAFVVLEEGVEGLIHVSEMSWTKKVKNPRSILEIDEEVGVVVSEVDPDKRRLSLSLRATEPNPWEQVAETYSVGATIKGTVRNLTDFGAFVEIVPGVDGLVHISDMSWTRRINHPSEVVQKGDDVEAVITSVDSYNQRISLSMKELLPNEWEEYANSHGVGDVSTGKVTNVTDFGVFVELAPGVEGLCHISEIDRDEGLSLAEMFTAGQAVRCRILRVDWHESRIGLSMHSIEQEGAEDEATVEAVESAATDTAMAAALRAGGVVEEEEATDVEEAAGDATQEEADTEALEAAAEDETVEEPVETAAEEEAPAEDAATEEPVEAATEEEAAAEDATVEEEVEAAAEPVAEDEDKASEEEASIEVEAVAEDSDADLGEPEEEVEATAEPEGDIEEKKD</sequence>
<dbReference type="CDD" id="cd04465">
    <property type="entry name" value="S1_RPS1_repeat_ec2_hs2"/>
    <property type="match status" value="1"/>
</dbReference>
<comment type="similarity">
    <text evidence="1">Belongs to the bacterial ribosomal protein bS1 family.</text>
</comment>
<dbReference type="InterPro" id="IPR003029">
    <property type="entry name" value="S1_domain"/>
</dbReference>
<evidence type="ECO:0000259" key="10">
    <source>
        <dbReference type="PROSITE" id="PS50126"/>
    </source>
</evidence>
<dbReference type="FunFam" id="2.40.50.140:FF:000103">
    <property type="entry name" value="protein RRP5 homolog"/>
    <property type="match status" value="1"/>
</dbReference>
<protein>
    <recommendedName>
        <fullName evidence="7">Small ribosomal subunit protein bS1</fullName>
    </recommendedName>
    <alternativeName>
        <fullName evidence="8">30S ribosomal protein S1</fullName>
    </alternativeName>
</protein>
<evidence type="ECO:0000256" key="2">
    <source>
        <dbReference type="ARBA" id="ARBA00022737"/>
    </source>
</evidence>
<dbReference type="InterPro" id="IPR012340">
    <property type="entry name" value="NA-bd_OB-fold"/>
</dbReference>
<dbReference type="PANTHER" id="PTHR10724">
    <property type="entry name" value="30S RIBOSOMAL PROTEIN S1"/>
    <property type="match status" value="1"/>
</dbReference>
<organism evidence="11 12">
    <name type="scientific">Candidatus Sulfomarinibacter kjeldsenii</name>
    <dbReference type="NCBI Taxonomy" id="2885994"/>
    <lineage>
        <taxon>Bacteria</taxon>
        <taxon>Pseudomonadati</taxon>
        <taxon>Acidobacteriota</taxon>
        <taxon>Thermoanaerobaculia</taxon>
        <taxon>Thermoanaerobaculales</taxon>
        <taxon>Candidatus Sulfomarinibacteraceae</taxon>
        <taxon>Candidatus Sulfomarinibacter</taxon>
    </lineage>
</organism>
<dbReference type="CDD" id="cd05687">
    <property type="entry name" value="S1_RPS1_repeat_ec1_hs1"/>
    <property type="match status" value="1"/>
</dbReference>
<keyword evidence="4 11" id="KW-0689">Ribosomal protein</keyword>
<evidence type="ECO:0000256" key="8">
    <source>
        <dbReference type="ARBA" id="ARBA00035517"/>
    </source>
</evidence>
<evidence type="ECO:0000256" key="3">
    <source>
        <dbReference type="ARBA" id="ARBA00022884"/>
    </source>
</evidence>
<evidence type="ECO:0000256" key="5">
    <source>
        <dbReference type="ARBA" id="ARBA00023274"/>
    </source>
</evidence>
<dbReference type="CDD" id="cd00164">
    <property type="entry name" value="S1_like"/>
    <property type="match status" value="1"/>
</dbReference>
<dbReference type="Proteomes" id="UP000598633">
    <property type="component" value="Unassembled WGS sequence"/>
</dbReference>
<dbReference type="CDD" id="cd05688">
    <property type="entry name" value="S1_RPS1_repeat_ec3"/>
    <property type="match status" value="1"/>
</dbReference>
<accession>A0A8J7C5T4</accession>
<evidence type="ECO:0000256" key="6">
    <source>
        <dbReference type="ARBA" id="ARBA00025604"/>
    </source>
</evidence>
<evidence type="ECO:0000313" key="11">
    <source>
        <dbReference type="EMBL" id="MBD3871206.1"/>
    </source>
</evidence>
<dbReference type="GO" id="GO:0006412">
    <property type="term" value="P:translation"/>
    <property type="evidence" value="ECO:0007669"/>
    <property type="project" value="InterPro"/>
</dbReference>
<dbReference type="GO" id="GO:0003729">
    <property type="term" value="F:mRNA binding"/>
    <property type="evidence" value="ECO:0007669"/>
    <property type="project" value="TreeGrafter"/>
</dbReference>
<evidence type="ECO:0000313" key="12">
    <source>
        <dbReference type="Proteomes" id="UP000598633"/>
    </source>
</evidence>
<evidence type="ECO:0000256" key="1">
    <source>
        <dbReference type="ARBA" id="ARBA00006767"/>
    </source>
</evidence>
<dbReference type="EMBL" id="JACXWA010000121">
    <property type="protein sequence ID" value="MBD3871206.1"/>
    <property type="molecule type" value="Genomic_DNA"/>
</dbReference>
<feature type="domain" description="S1 motif" evidence="10">
    <location>
        <begin position="290"/>
        <end position="360"/>
    </location>
</feature>
<feature type="domain" description="S1 motif" evidence="10">
    <location>
        <begin position="34"/>
        <end position="101"/>
    </location>
</feature>
<comment type="caution">
    <text evidence="11">The sequence shown here is derived from an EMBL/GenBank/DDBJ whole genome shotgun (WGS) entry which is preliminary data.</text>
</comment>
<dbReference type="InterPro" id="IPR050437">
    <property type="entry name" value="Ribos_protein_bS1-like"/>
</dbReference>
<evidence type="ECO:0000256" key="7">
    <source>
        <dbReference type="ARBA" id="ARBA00035293"/>
    </source>
</evidence>
<keyword evidence="2" id="KW-0677">Repeat</keyword>
<keyword evidence="5" id="KW-0687">Ribonucleoprotein</keyword>
<reference evidence="11 12" key="1">
    <citation type="submission" date="2020-08" db="EMBL/GenBank/DDBJ databases">
        <title>Acidobacteriota in marine sediments use diverse sulfur dissimilation pathways.</title>
        <authorList>
            <person name="Wasmund K."/>
        </authorList>
    </citation>
    <scope>NUCLEOTIDE SEQUENCE [LARGE SCALE GENOMIC DNA]</scope>
    <source>
        <strain evidence="11">MAG AM3-A</strain>
    </source>
</reference>
<dbReference type="FunFam" id="2.40.50.140:FF:000011">
    <property type="entry name" value="30S ribosomal protein S1"/>
    <property type="match status" value="1"/>
</dbReference>